<name>X1ALY8_9ZZZZ</name>
<dbReference type="EMBL" id="BART01013993">
    <property type="protein sequence ID" value="GAG83594.1"/>
    <property type="molecule type" value="Genomic_DNA"/>
</dbReference>
<protein>
    <submittedName>
        <fullName evidence="1">Uncharacterized protein</fullName>
    </submittedName>
</protein>
<accession>X1ALY8</accession>
<dbReference type="AlphaFoldDB" id="X1ALY8"/>
<proteinExistence type="predicted"/>
<evidence type="ECO:0000313" key="1">
    <source>
        <dbReference type="EMBL" id="GAG83594.1"/>
    </source>
</evidence>
<reference evidence="1" key="1">
    <citation type="journal article" date="2014" name="Front. Microbiol.">
        <title>High frequency of phylogenetically diverse reductive dehalogenase-homologous genes in deep subseafloor sedimentary metagenomes.</title>
        <authorList>
            <person name="Kawai M."/>
            <person name="Futagami T."/>
            <person name="Toyoda A."/>
            <person name="Takaki Y."/>
            <person name="Nishi S."/>
            <person name="Hori S."/>
            <person name="Arai W."/>
            <person name="Tsubouchi T."/>
            <person name="Morono Y."/>
            <person name="Uchiyama I."/>
            <person name="Ito T."/>
            <person name="Fujiyama A."/>
            <person name="Inagaki F."/>
            <person name="Takami H."/>
        </authorList>
    </citation>
    <scope>NUCLEOTIDE SEQUENCE</scope>
    <source>
        <strain evidence="1">Expedition CK06-06</strain>
    </source>
</reference>
<comment type="caution">
    <text evidence="1">The sequence shown here is derived from an EMBL/GenBank/DDBJ whole genome shotgun (WGS) entry which is preliminary data.</text>
</comment>
<sequence length="70" mass="7350">MFTVAGDTNLTLRGGSTNISGAMDFGGTDEPRGMVHHFGCCPLETPTGEAFRIVSSAGVQVSGYVTYFTE</sequence>
<organism evidence="1">
    <name type="scientific">marine sediment metagenome</name>
    <dbReference type="NCBI Taxonomy" id="412755"/>
    <lineage>
        <taxon>unclassified sequences</taxon>
        <taxon>metagenomes</taxon>
        <taxon>ecological metagenomes</taxon>
    </lineage>
</organism>
<gene>
    <name evidence="1" type="ORF">S01H4_28247</name>
</gene>